<gene>
    <name evidence="6" type="ORF">PACLA_8A014995</name>
</gene>
<protein>
    <submittedName>
        <fullName evidence="6">NADPH oxidase 5</fullName>
    </submittedName>
</protein>
<dbReference type="Gene3D" id="3.40.50.80">
    <property type="entry name" value="Nucleotide-binding domain of ferredoxin-NADP reductase (FNR) module"/>
    <property type="match status" value="1"/>
</dbReference>
<dbReference type="GO" id="GO:0016175">
    <property type="term" value="F:superoxide-generating NAD(P)H oxidase activity"/>
    <property type="evidence" value="ECO:0007669"/>
    <property type="project" value="TreeGrafter"/>
</dbReference>
<dbReference type="Gene3D" id="2.40.30.10">
    <property type="entry name" value="Translation factors"/>
    <property type="match status" value="1"/>
</dbReference>
<organism evidence="6 7">
    <name type="scientific">Paramuricea clavata</name>
    <name type="common">Red gorgonian</name>
    <name type="synonym">Violescent sea-whip</name>
    <dbReference type="NCBI Taxonomy" id="317549"/>
    <lineage>
        <taxon>Eukaryota</taxon>
        <taxon>Metazoa</taxon>
        <taxon>Cnidaria</taxon>
        <taxon>Anthozoa</taxon>
        <taxon>Octocorallia</taxon>
        <taxon>Malacalcyonacea</taxon>
        <taxon>Plexauridae</taxon>
        <taxon>Paramuricea</taxon>
    </lineage>
</organism>
<reference evidence="6" key="1">
    <citation type="submission" date="2020-04" db="EMBL/GenBank/DDBJ databases">
        <authorList>
            <person name="Alioto T."/>
            <person name="Alioto T."/>
            <person name="Gomez Garrido J."/>
        </authorList>
    </citation>
    <scope>NUCLEOTIDE SEQUENCE</scope>
    <source>
        <strain evidence="6">A484AB</strain>
    </source>
</reference>
<evidence type="ECO:0000313" key="7">
    <source>
        <dbReference type="Proteomes" id="UP001152795"/>
    </source>
</evidence>
<keyword evidence="7" id="KW-1185">Reference proteome</keyword>
<name>A0A7D9EQA2_PARCT</name>
<comment type="caution">
    <text evidence="6">The sequence shown here is derived from an EMBL/GenBank/DDBJ whole genome shotgun (WGS) entry which is preliminary data.</text>
</comment>
<dbReference type="InterPro" id="IPR050369">
    <property type="entry name" value="RBOH/FRE"/>
</dbReference>
<dbReference type="InterPro" id="IPR017927">
    <property type="entry name" value="FAD-bd_FR_type"/>
</dbReference>
<dbReference type="GO" id="GO:0006952">
    <property type="term" value="P:defense response"/>
    <property type="evidence" value="ECO:0007669"/>
    <property type="project" value="TreeGrafter"/>
</dbReference>
<keyword evidence="5" id="KW-0472">Membrane</keyword>
<dbReference type="Pfam" id="PF08022">
    <property type="entry name" value="FAD_binding_8"/>
    <property type="match status" value="1"/>
</dbReference>
<evidence type="ECO:0000256" key="4">
    <source>
        <dbReference type="ARBA" id="ARBA00023002"/>
    </source>
</evidence>
<keyword evidence="4" id="KW-0560">Oxidoreductase</keyword>
<evidence type="ECO:0000256" key="5">
    <source>
        <dbReference type="ARBA" id="ARBA00023136"/>
    </source>
</evidence>
<dbReference type="InterPro" id="IPR039261">
    <property type="entry name" value="FNR_nucleotide-bd"/>
</dbReference>
<dbReference type="EMBL" id="CACRXK020008182">
    <property type="protein sequence ID" value="CAB4014170.1"/>
    <property type="molecule type" value="Genomic_DNA"/>
</dbReference>
<keyword evidence="3" id="KW-1133">Transmembrane helix</keyword>
<evidence type="ECO:0000313" key="6">
    <source>
        <dbReference type="EMBL" id="CAB4014170.1"/>
    </source>
</evidence>
<dbReference type="OrthoDB" id="167398at2759"/>
<evidence type="ECO:0000256" key="3">
    <source>
        <dbReference type="ARBA" id="ARBA00022989"/>
    </source>
</evidence>
<dbReference type="FunFam" id="2.40.30.10:FF:000056">
    <property type="entry name" value="NADPH oxidase 5"/>
    <property type="match status" value="1"/>
</dbReference>
<dbReference type="InterPro" id="IPR017938">
    <property type="entry name" value="Riboflavin_synthase-like_b-brl"/>
</dbReference>
<dbReference type="InterPro" id="IPR013130">
    <property type="entry name" value="Fe3_Rdtase_TM_dom"/>
</dbReference>
<accession>A0A7D9EQA2</accession>
<dbReference type="PANTHER" id="PTHR11972:SF58">
    <property type="entry name" value="NADPH OXIDASE 5"/>
    <property type="match status" value="1"/>
</dbReference>
<sequence length="430" mass="49943">MMKGLLTWLRSTRSGKFFPIDQHIIFHKCVATVILLQSVLHFIGHLGRYITTDPPKFEVWEYMFTTRTPEGWVNGSAGITGVLLLIILVVMCILSQPSVRKRGLFELFYYTHHLYIVWWALLIFHAPNFWEWFIVPGGLYIAERILRLRIVNRARYGKTTIEEGITLPSKVIHLVIKRPPTFQYNPGDYVIVNIPQIAKYEWHPFTISSSPDLTGYFWLHIRGVGTWTKKLYDYYEDKEEEECTRKSVKRATIRQAKAKSINDKERQTQRSILQRYTTSIKRDGVRAIMEKVEEEREEEIDPNNNESVDGLSEVVIENEQTISEEKETVVLSRSNNVENRLLQQNERRQSLWRNGTNKLEIYVDGPYGAPATHFTEAEHAVLISSGIGVTPFASILQTIILRYKNASHSCPNCNYCWVGDVPYSLKKLRK</sequence>
<dbReference type="Pfam" id="PF01794">
    <property type="entry name" value="Ferric_reduct"/>
    <property type="match status" value="1"/>
</dbReference>
<feature type="non-terminal residue" evidence="6">
    <location>
        <position position="430"/>
    </location>
</feature>
<dbReference type="Proteomes" id="UP001152795">
    <property type="component" value="Unassembled WGS sequence"/>
</dbReference>
<dbReference type="CDD" id="cd06186">
    <property type="entry name" value="NOX_Duox_like_FAD_NADP"/>
    <property type="match status" value="1"/>
</dbReference>
<evidence type="ECO:0000256" key="1">
    <source>
        <dbReference type="ARBA" id="ARBA00004141"/>
    </source>
</evidence>
<dbReference type="SUPFAM" id="SSF52343">
    <property type="entry name" value="Ferredoxin reductase-like, C-terminal NADP-linked domain"/>
    <property type="match status" value="1"/>
</dbReference>
<dbReference type="GO" id="GO:0043020">
    <property type="term" value="C:NADPH oxidase complex"/>
    <property type="evidence" value="ECO:0007669"/>
    <property type="project" value="TreeGrafter"/>
</dbReference>
<dbReference type="SUPFAM" id="SSF63380">
    <property type="entry name" value="Riboflavin synthase domain-like"/>
    <property type="match status" value="1"/>
</dbReference>
<dbReference type="InterPro" id="IPR013112">
    <property type="entry name" value="FAD-bd_8"/>
</dbReference>
<keyword evidence="2" id="KW-0812">Transmembrane</keyword>
<dbReference type="GO" id="GO:0042554">
    <property type="term" value="P:superoxide anion generation"/>
    <property type="evidence" value="ECO:0007669"/>
    <property type="project" value="TreeGrafter"/>
</dbReference>
<dbReference type="PROSITE" id="PS51384">
    <property type="entry name" value="FAD_FR"/>
    <property type="match status" value="1"/>
</dbReference>
<evidence type="ECO:0000256" key="2">
    <source>
        <dbReference type="ARBA" id="ARBA00022692"/>
    </source>
</evidence>
<dbReference type="PANTHER" id="PTHR11972">
    <property type="entry name" value="NADPH OXIDASE"/>
    <property type="match status" value="1"/>
</dbReference>
<proteinExistence type="predicted"/>
<dbReference type="AlphaFoldDB" id="A0A7D9EQA2"/>
<comment type="subcellular location">
    <subcellularLocation>
        <location evidence="1">Membrane</location>
        <topology evidence="1">Multi-pass membrane protein</topology>
    </subcellularLocation>
</comment>